<organism evidence="2 3">
    <name type="scientific">Morus notabilis</name>
    <dbReference type="NCBI Taxonomy" id="981085"/>
    <lineage>
        <taxon>Eukaryota</taxon>
        <taxon>Viridiplantae</taxon>
        <taxon>Streptophyta</taxon>
        <taxon>Embryophyta</taxon>
        <taxon>Tracheophyta</taxon>
        <taxon>Spermatophyta</taxon>
        <taxon>Magnoliopsida</taxon>
        <taxon>eudicotyledons</taxon>
        <taxon>Gunneridae</taxon>
        <taxon>Pentapetalae</taxon>
        <taxon>rosids</taxon>
        <taxon>fabids</taxon>
        <taxon>Rosales</taxon>
        <taxon>Moraceae</taxon>
        <taxon>Moreae</taxon>
        <taxon>Morus</taxon>
    </lineage>
</organism>
<dbReference type="AlphaFoldDB" id="W9QRI4"/>
<name>W9QRI4_9ROSA</name>
<keyword evidence="3" id="KW-1185">Reference proteome</keyword>
<feature type="compositionally biased region" description="Basic residues" evidence="1">
    <location>
        <begin position="56"/>
        <end position="67"/>
    </location>
</feature>
<sequence>MNNNIPLLTTSSDKPITTGLVQLHRDCNEKRQNKMRKTELRTKERSQKGKHEKQKEGKKHLKKEKRHVACNRRKISLVLYKEKSSAAKSDALTTWNRNQKPSCMCGIKERAKETTHELGLDILNLSRSDDDEANNYWSTCI</sequence>
<gene>
    <name evidence="2" type="ORF">L484_019753</name>
</gene>
<protein>
    <submittedName>
        <fullName evidence="2">Uncharacterized protein</fullName>
    </submittedName>
</protein>
<evidence type="ECO:0000313" key="3">
    <source>
        <dbReference type="Proteomes" id="UP000030645"/>
    </source>
</evidence>
<evidence type="ECO:0000256" key="1">
    <source>
        <dbReference type="SAM" id="MobiDB-lite"/>
    </source>
</evidence>
<feature type="region of interest" description="Disordered" evidence="1">
    <location>
        <begin position="25"/>
        <end position="67"/>
    </location>
</feature>
<evidence type="ECO:0000313" key="2">
    <source>
        <dbReference type="EMBL" id="EXB51976.1"/>
    </source>
</evidence>
<feature type="compositionally biased region" description="Basic and acidic residues" evidence="1">
    <location>
        <begin position="25"/>
        <end position="55"/>
    </location>
</feature>
<accession>W9QRI4</accession>
<dbReference type="EMBL" id="KE344058">
    <property type="protein sequence ID" value="EXB51976.1"/>
    <property type="molecule type" value="Genomic_DNA"/>
</dbReference>
<dbReference type="Proteomes" id="UP000030645">
    <property type="component" value="Unassembled WGS sequence"/>
</dbReference>
<reference evidence="3" key="1">
    <citation type="submission" date="2013-01" db="EMBL/GenBank/DDBJ databases">
        <title>Draft Genome Sequence of a Mulberry Tree, Morus notabilis C.K. Schneid.</title>
        <authorList>
            <person name="He N."/>
            <person name="Zhao S."/>
        </authorList>
    </citation>
    <scope>NUCLEOTIDE SEQUENCE</scope>
</reference>
<proteinExistence type="predicted"/>